<organism evidence="2 3">
    <name type="scientific">Penicillium roqueforti (strain FM164)</name>
    <dbReference type="NCBI Taxonomy" id="1365484"/>
    <lineage>
        <taxon>Eukaryota</taxon>
        <taxon>Fungi</taxon>
        <taxon>Dikarya</taxon>
        <taxon>Ascomycota</taxon>
        <taxon>Pezizomycotina</taxon>
        <taxon>Eurotiomycetes</taxon>
        <taxon>Eurotiomycetidae</taxon>
        <taxon>Eurotiales</taxon>
        <taxon>Aspergillaceae</taxon>
        <taxon>Penicillium</taxon>
    </lineage>
</organism>
<dbReference type="AlphaFoldDB" id="W6QTT4"/>
<evidence type="ECO:0000313" key="2">
    <source>
        <dbReference type="EMBL" id="CDM32952.1"/>
    </source>
</evidence>
<dbReference type="OrthoDB" id="4372628at2759"/>
<keyword evidence="3" id="KW-1185">Reference proteome</keyword>
<sequence>MFGEEPARSNEANLVSQDHIVPFFAINLNEPPSAQKAHLFMDQSSPQTSTTSELDTTPIKERQDEPSFDLDPPTFTPPFPNFNPAWTICNVASTQVPIVVVTKLGARYVAIPCTEELLNTYYQLFPNRGLMFSIAQVYTGMMKISSHSTLHRQAGMAILQFLN</sequence>
<evidence type="ECO:0000256" key="1">
    <source>
        <dbReference type="SAM" id="MobiDB-lite"/>
    </source>
</evidence>
<feature type="compositionally biased region" description="Polar residues" evidence="1">
    <location>
        <begin position="43"/>
        <end position="55"/>
    </location>
</feature>
<name>W6QTT4_PENRF</name>
<gene>
    <name evidence="2" type="ORF">PROQFM164_S02g003103</name>
</gene>
<proteinExistence type="predicted"/>
<protein>
    <submittedName>
        <fullName evidence="2">Genomic scaffold, ProqFM164S02</fullName>
    </submittedName>
</protein>
<dbReference type="EMBL" id="HG792016">
    <property type="protein sequence ID" value="CDM32952.1"/>
    <property type="molecule type" value="Genomic_DNA"/>
</dbReference>
<feature type="region of interest" description="Disordered" evidence="1">
    <location>
        <begin position="43"/>
        <end position="71"/>
    </location>
</feature>
<evidence type="ECO:0000313" key="3">
    <source>
        <dbReference type="Proteomes" id="UP000030686"/>
    </source>
</evidence>
<reference evidence="2" key="1">
    <citation type="journal article" date="2014" name="Nat. Commun.">
        <title>Multiple recent horizontal transfers of a large genomic region in cheese making fungi.</title>
        <authorList>
            <person name="Cheeseman K."/>
            <person name="Ropars J."/>
            <person name="Renault P."/>
            <person name="Dupont J."/>
            <person name="Gouzy J."/>
            <person name="Branca A."/>
            <person name="Abraham A.L."/>
            <person name="Ceppi M."/>
            <person name="Conseiller E."/>
            <person name="Debuchy R."/>
            <person name="Malagnac F."/>
            <person name="Goarin A."/>
            <person name="Silar P."/>
            <person name="Lacoste S."/>
            <person name="Sallet E."/>
            <person name="Bensimon A."/>
            <person name="Giraud T."/>
            <person name="Brygoo Y."/>
        </authorList>
    </citation>
    <scope>NUCLEOTIDE SEQUENCE [LARGE SCALE GENOMIC DNA]</scope>
    <source>
        <strain evidence="2">FM164</strain>
    </source>
</reference>
<dbReference type="Proteomes" id="UP000030686">
    <property type="component" value="Unassembled WGS sequence"/>
</dbReference>
<accession>W6QTT4</accession>